<protein>
    <submittedName>
        <fullName evidence="1">Uncharacterized protein</fullName>
    </submittedName>
</protein>
<dbReference type="InParanoid" id="A0A517SKK2"/>
<dbReference type="KEGG" id="ccos:Pan44_47120"/>
<organism evidence="1 2">
    <name type="scientific">Caulifigura coniformis</name>
    <dbReference type="NCBI Taxonomy" id="2527983"/>
    <lineage>
        <taxon>Bacteria</taxon>
        <taxon>Pseudomonadati</taxon>
        <taxon>Planctomycetota</taxon>
        <taxon>Planctomycetia</taxon>
        <taxon>Planctomycetales</taxon>
        <taxon>Planctomycetaceae</taxon>
        <taxon>Caulifigura</taxon>
    </lineage>
</organism>
<dbReference type="RefSeq" id="WP_197453584.1">
    <property type="nucleotide sequence ID" value="NZ_CP036271.1"/>
</dbReference>
<proteinExistence type="predicted"/>
<dbReference type="AlphaFoldDB" id="A0A517SKK2"/>
<evidence type="ECO:0000313" key="1">
    <source>
        <dbReference type="EMBL" id="QDT56655.1"/>
    </source>
</evidence>
<gene>
    <name evidence="1" type="ORF">Pan44_47120</name>
</gene>
<dbReference type="EMBL" id="CP036271">
    <property type="protein sequence ID" value="QDT56655.1"/>
    <property type="molecule type" value="Genomic_DNA"/>
</dbReference>
<sequence length="54" mass="5929">MPGLQIDGDRGFSTRDVDYNHAMLPANLEMPPVAAPDSEHRLFLTLFVSNAGGW</sequence>
<reference evidence="1 2" key="1">
    <citation type="submission" date="2019-02" db="EMBL/GenBank/DDBJ databases">
        <title>Deep-cultivation of Planctomycetes and their phenomic and genomic characterization uncovers novel biology.</title>
        <authorList>
            <person name="Wiegand S."/>
            <person name="Jogler M."/>
            <person name="Boedeker C."/>
            <person name="Pinto D."/>
            <person name="Vollmers J."/>
            <person name="Rivas-Marin E."/>
            <person name="Kohn T."/>
            <person name="Peeters S.H."/>
            <person name="Heuer A."/>
            <person name="Rast P."/>
            <person name="Oberbeckmann S."/>
            <person name="Bunk B."/>
            <person name="Jeske O."/>
            <person name="Meyerdierks A."/>
            <person name="Storesund J.E."/>
            <person name="Kallscheuer N."/>
            <person name="Luecker S."/>
            <person name="Lage O.M."/>
            <person name="Pohl T."/>
            <person name="Merkel B.J."/>
            <person name="Hornburger P."/>
            <person name="Mueller R.-W."/>
            <person name="Bruemmer F."/>
            <person name="Labrenz M."/>
            <person name="Spormann A.M."/>
            <person name="Op den Camp H."/>
            <person name="Overmann J."/>
            <person name="Amann R."/>
            <person name="Jetten M.S.M."/>
            <person name="Mascher T."/>
            <person name="Medema M.H."/>
            <person name="Devos D.P."/>
            <person name="Kaster A.-K."/>
            <person name="Ovreas L."/>
            <person name="Rohde M."/>
            <person name="Galperin M.Y."/>
            <person name="Jogler C."/>
        </authorList>
    </citation>
    <scope>NUCLEOTIDE SEQUENCE [LARGE SCALE GENOMIC DNA]</scope>
    <source>
        <strain evidence="1 2">Pan44</strain>
    </source>
</reference>
<accession>A0A517SKK2</accession>
<name>A0A517SKK2_9PLAN</name>
<dbReference type="Proteomes" id="UP000315700">
    <property type="component" value="Chromosome"/>
</dbReference>
<keyword evidence="2" id="KW-1185">Reference proteome</keyword>
<evidence type="ECO:0000313" key="2">
    <source>
        <dbReference type="Proteomes" id="UP000315700"/>
    </source>
</evidence>